<dbReference type="Proteomes" id="UP000539473">
    <property type="component" value="Unassembled WGS sequence"/>
</dbReference>
<gene>
    <name evidence="1" type="ORF">GCM10017781_47100</name>
    <name evidence="2" type="ORF">HNQ07_004787</name>
</gene>
<dbReference type="AlphaFoldDB" id="A0A7W8KJG5"/>
<organism evidence="2 3">
    <name type="scientific">Deinococcus metalli</name>
    <dbReference type="NCBI Taxonomy" id="1141878"/>
    <lineage>
        <taxon>Bacteria</taxon>
        <taxon>Thermotogati</taxon>
        <taxon>Deinococcota</taxon>
        <taxon>Deinococci</taxon>
        <taxon>Deinococcales</taxon>
        <taxon>Deinococcaceae</taxon>
        <taxon>Deinococcus</taxon>
    </lineage>
</organism>
<reference evidence="2 3" key="3">
    <citation type="submission" date="2020-08" db="EMBL/GenBank/DDBJ databases">
        <title>Genomic Encyclopedia of Type Strains, Phase IV (KMG-IV): sequencing the most valuable type-strain genomes for metagenomic binning, comparative biology and taxonomic classification.</title>
        <authorList>
            <person name="Goeker M."/>
        </authorList>
    </citation>
    <scope>NUCLEOTIDE SEQUENCE [LARGE SCALE GENOMIC DNA]</scope>
    <source>
        <strain evidence="2 3">DSM 27521</strain>
    </source>
</reference>
<reference evidence="1" key="1">
    <citation type="journal article" date="2014" name="Int. J. Syst. Evol. Microbiol.">
        <title>Complete genome of a new Firmicutes species belonging to the dominant human colonic microbiota ('Ruminococcus bicirculans') reveals two chromosomes and a selective capacity to utilize plant glucans.</title>
        <authorList>
            <consortium name="NISC Comparative Sequencing Program"/>
            <person name="Wegmann U."/>
            <person name="Louis P."/>
            <person name="Goesmann A."/>
            <person name="Henrissat B."/>
            <person name="Duncan S.H."/>
            <person name="Flint H.J."/>
        </authorList>
    </citation>
    <scope>NUCLEOTIDE SEQUENCE</scope>
    <source>
        <strain evidence="1">CGMCC 1.18437</strain>
    </source>
</reference>
<proteinExistence type="predicted"/>
<evidence type="ECO:0000313" key="1">
    <source>
        <dbReference type="EMBL" id="GHF65967.1"/>
    </source>
</evidence>
<evidence type="ECO:0000313" key="3">
    <source>
        <dbReference type="Proteomes" id="UP000539473"/>
    </source>
</evidence>
<evidence type="ECO:0000313" key="4">
    <source>
        <dbReference type="Proteomes" id="UP000619376"/>
    </source>
</evidence>
<keyword evidence="4" id="KW-1185">Reference proteome</keyword>
<sequence length="99" mass="10561">MVKKSIAAPTVVPPPLRESVQSAVLSAVAHIYACSVGDVEQEMASQGDFTVKSVPAHAVLARLSSDLGIELPNPSKLDRTQYSTVNALTDLVMSAKWRL</sequence>
<reference evidence="4" key="2">
    <citation type="journal article" date="2019" name="Int. J. Syst. Evol. Microbiol.">
        <title>The Global Catalogue of Microorganisms (GCM) 10K type strain sequencing project: providing services to taxonomists for standard genome sequencing and annotation.</title>
        <authorList>
            <consortium name="The Broad Institute Genomics Platform"/>
            <consortium name="The Broad Institute Genome Sequencing Center for Infectious Disease"/>
            <person name="Wu L."/>
            <person name="Ma J."/>
        </authorList>
    </citation>
    <scope>NUCLEOTIDE SEQUENCE [LARGE SCALE GENOMIC DNA]</scope>
    <source>
        <strain evidence="4">CGMCC 1.18437</strain>
    </source>
</reference>
<dbReference type="EMBL" id="BNAJ01000027">
    <property type="protein sequence ID" value="GHF65967.1"/>
    <property type="molecule type" value="Genomic_DNA"/>
</dbReference>
<comment type="caution">
    <text evidence="2">The sequence shown here is derived from an EMBL/GenBank/DDBJ whole genome shotgun (WGS) entry which is preliminary data.</text>
</comment>
<name>A0A7W8KJG5_9DEIO</name>
<accession>A0A7W8KJG5</accession>
<protein>
    <recommendedName>
        <fullName evidence="5">Acyl carrier protein</fullName>
    </recommendedName>
</protein>
<evidence type="ECO:0000313" key="2">
    <source>
        <dbReference type="EMBL" id="MBB5379272.1"/>
    </source>
</evidence>
<evidence type="ECO:0008006" key="5">
    <source>
        <dbReference type="Google" id="ProtNLM"/>
    </source>
</evidence>
<dbReference type="SUPFAM" id="SSF47336">
    <property type="entry name" value="ACP-like"/>
    <property type="match status" value="1"/>
</dbReference>
<dbReference type="RefSeq" id="WP_191240103.1">
    <property type="nucleotide sequence ID" value="NZ_BNAJ01000027.1"/>
</dbReference>
<dbReference type="Proteomes" id="UP000619376">
    <property type="component" value="Unassembled WGS sequence"/>
</dbReference>
<reference evidence="1" key="4">
    <citation type="submission" date="2024-05" db="EMBL/GenBank/DDBJ databases">
        <authorList>
            <person name="Sun Q."/>
            <person name="Zhou Y."/>
        </authorList>
    </citation>
    <scope>NUCLEOTIDE SEQUENCE</scope>
    <source>
        <strain evidence="1">CGMCC 1.18437</strain>
    </source>
</reference>
<dbReference type="EMBL" id="JACHFK010000026">
    <property type="protein sequence ID" value="MBB5379272.1"/>
    <property type="molecule type" value="Genomic_DNA"/>
</dbReference>
<dbReference type="InterPro" id="IPR036736">
    <property type="entry name" value="ACP-like_sf"/>
</dbReference>